<keyword evidence="4 6" id="KW-0663">Pyridoxal phosphate</keyword>
<evidence type="ECO:0000256" key="4">
    <source>
        <dbReference type="ARBA" id="ARBA00022898"/>
    </source>
</evidence>
<accession>A0ABW7H6T6</accession>
<evidence type="ECO:0000313" key="7">
    <source>
        <dbReference type="EMBL" id="MFG6485388.1"/>
    </source>
</evidence>
<evidence type="ECO:0000256" key="2">
    <source>
        <dbReference type="ARBA" id="ARBA00009533"/>
    </source>
</evidence>
<dbReference type="Pfam" id="PF00282">
    <property type="entry name" value="Pyridoxal_deC"/>
    <property type="match status" value="1"/>
</dbReference>
<comment type="cofactor">
    <cofactor evidence="1 6">
        <name>pyridoxal 5'-phosphate</name>
        <dbReference type="ChEBI" id="CHEBI:597326"/>
    </cofactor>
</comment>
<dbReference type="PANTHER" id="PTHR11999:SF70">
    <property type="entry name" value="MIP05841P"/>
    <property type="match status" value="1"/>
</dbReference>
<keyword evidence="8" id="KW-1185">Reference proteome</keyword>
<keyword evidence="3" id="KW-0210">Decarboxylase</keyword>
<protein>
    <submittedName>
        <fullName evidence="7">Pyridoxal phosphate-dependent decarboxylase family protein</fullName>
    </submittedName>
</protein>
<sequence>MKDLLEDAARRAIGYLEGMGERRVAPDDAAVAALARLRVPLPDGPQPAAQTLSELDELGSPATLAMNGGRFFGFVIGASLPVSIASNWLTTAWDQNAALHASSPGVAVFESMALGWVLELLQLPATAGGAFVTGATMANFSALAAARHALLRREGWNVEADGLFGAPPITVVIGEEAHPTLLKSLGMLGLGRNRVVRVPVDGQGRMRADRLPALRGPTILCTQAGNVNTGAFDPFEPLVAAAHAQGAWVHVDGAFGLWAAASPAHAGLVSGMAAADSWATDAHKWLNVPYDSGIALVRDAQPLRAAMAISADYLPTESEFRNPSDYTPELSRRARGVDVWAALRTLGRSGVAALVERCCAHARHFADALAAEEGCQVLNDVVLNQVLVSFGDADRTRRVIAALQQEGSLWAGPTVWQGRTAMRLSVSSWATTDDDVTRSLAAIRRVTRACASSP</sequence>
<evidence type="ECO:0000256" key="3">
    <source>
        <dbReference type="ARBA" id="ARBA00022793"/>
    </source>
</evidence>
<dbReference type="PANTHER" id="PTHR11999">
    <property type="entry name" value="GROUP II PYRIDOXAL-5-PHOSPHATE DECARBOXYLASE"/>
    <property type="match status" value="1"/>
</dbReference>
<dbReference type="Gene3D" id="3.90.1150.10">
    <property type="entry name" value="Aspartate Aminotransferase, domain 1"/>
    <property type="match status" value="1"/>
</dbReference>
<dbReference type="Gene3D" id="3.40.640.10">
    <property type="entry name" value="Type I PLP-dependent aspartate aminotransferase-like (Major domain)"/>
    <property type="match status" value="1"/>
</dbReference>
<dbReference type="InterPro" id="IPR015424">
    <property type="entry name" value="PyrdxlP-dep_Trfase"/>
</dbReference>
<comment type="caution">
    <text evidence="7">The sequence shown here is derived from an EMBL/GenBank/DDBJ whole genome shotgun (WGS) entry which is preliminary data.</text>
</comment>
<organism evidence="7 8">
    <name type="scientific">Pelomonas candidula</name>
    <dbReference type="NCBI Taxonomy" id="3299025"/>
    <lineage>
        <taxon>Bacteria</taxon>
        <taxon>Pseudomonadati</taxon>
        <taxon>Pseudomonadota</taxon>
        <taxon>Betaproteobacteria</taxon>
        <taxon>Burkholderiales</taxon>
        <taxon>Sphaerotilaceae</taxon>
        <taxon>Roseateles</taxon>
    </lineage>
</organism>
<name>A0ABW7H6T6_9BURK</name>
<dbReference type="SUPFAM" id="SSF53383">
    <property type="entry name" value="PLP-dependent transferases"/>
    <property type="match status" value="1"/>
</dbReference>
<reference evidence="7 8" key="1">
    <citation type="submission" date="2024-08" db="EMBL/GenBank/DDBJ databases">
        <authorList>
            <person name="Lu H."/>
        </authorList>
    </citation>
    <scope>NUCLEOTIDE SEQUENCE [LARGE SCALE GENOMIC DNA]</scope>
    <source>
        <strain evidence="7 8">BYS78W</strain>
    </source>
</reference>
<dbReference type="InterPro" id="IPR015422">
    <property type="entry name" value="PyrdxlP-dep_Trfase_small"/>
</dbReference>
<evidence type="ECO:0000313" key="8">
    <source>
        <dbReference type="Proteomes" id="UP001606134"/>
    </source>
</evidence>
<evidence type="ECO:0000256" key="5">
    <source>
        <dbReference type="ARBA" id="ARBA00023239"/>
    </source>
</evidence>
<dbReference type="RefSeq" id="WP_394405967.1">
    <property type="nucleotide sequence ID" value="NZ_JBIGIC010000001.1"/>
</dbReference>
<gene>
    <name evidence="7" type="ORF">ACG04R_01820</name>
</gene>
<keyword evidence="5 6" id="KW-0456">Lyase</keyword>
<proteinExistence type="inferred from homology"/>
<dbReference type="Proteomes" id="UP001606134">
    <property type="component" value="Unassembled WGS sequence"/>
</dbReference>
<dbReference type="InterPro" id="IPR010977">
    <property type="entry name" value="Aromatic_deC"/>
</dbReference>
<dbReference type="InterPro" id="IPR015421">
    <property type="entry name" value="PyrdxlP-dep_Trfase_major"/>
</dbReference>
<evidence type="ECO:0000256" key="1">
    <source>
        <dbReference type="ARBA" id="ARBA00001933"/>
    </source>
</evidence>
<evidence type="ECO:0000256" key="6">
    <source>
        <dbReference type="RuleBase" id="RU000382"/>
    </source>
</evidence>
<dbReference type="EMBL" id="JBIGIC010000001">
    <property type="protein sequence ID" value="MFG6485388.1"/>
    <property type="molecule type" value="Genomic_DNA"/>
</dbReference>
<comment type="similarity">
    <text evidence="2 6">Belongs to the group II decarboxylase family.</text>
</comment>
<dbReference type="InterPro" id="IPR002129">
    <property type="entry name" value="PyrdxlP-dep_de-COase"/>
</dbReference>